<name>A0ABV7NF95_9SPHN</name>
<evidence type="ECO:0000256" key="1">
    <source>
        <dbReference type="SAM" id="Phobius"/>
    </source>
</evidence>
<keyword evidence="1" id="KW-0812">Transmembrane</keyword>
<organism evidence="2 3">
    <name type="scientific">Sphingobium rhizovicinum</name>
    <dbReference type="NCBI Taxonomy" id="432308"/>
    <lineage>
        <taxon>Bacteria</taxon>
        <taxon>Pseudomonadati</taxon>
        <taxon>Pseudomonadota</taxon>
        <taxon>Alphaproteobacteria</taxon>
        <taxon>Sphingomonadales</taxon>
        <taxon>Sphingomonadaceae</taxon>
        <taxon>Sphingobium</taxon>
    </lineage>
</organism>
<dbReference type="EMBL" id="JBHRVU010000004">
    <property type="protein sequence ID" value="MFC3442169.1"/>
    <property type="molecule type" value="Genomic_DNA"/>
</dbReference>
<protein>
    <recommendedName>
        <fullName evidence="4">Transmembrane protein</fullName>
    </recommendedName>
</protein>
<gene>
    <name evidence="2" type="ORF">ACFOKF_13410</name>
</gene>
<sequence>MAVVASYTGALAKKSAEYRKLGEQEAANHRPPSNAIHPDSHEVTLRTEADALTASEQRIFDAIISEVVKSSLDAQSRITELKADIQQSLADNTLASQVDAELSADRGQLVEVTATRIRREVDWRSFRAANGITEMAHYPESLIWHWGIILSLAFVETVVNAFFYENANGLVGGFVVALAVAVINMGSAAGLGSLFRRKNLSAPEQKYFGWFCLIVFIPLTFFCNALFAAFRSAYQTLSDPSDPLELREGFKEAWSEAARIFVFDFHFQDFASFLLFMTGVALSFFAFWKGYTSDDPYPGYSKRDRALKAAKADEAAVQGRVKQKLKDFLHAQRTHVQGLSGQTGTLIAALTRRLSEVEHVQRSTLANANSIERDYHLVLDGYRQANLAIRGTEPPAYFADKPVTAHAINTDAAPATISEIKGVLIELEELQAKHRDELNNKQNQLQGHMADTLSTSFDAFIRRVEEDAKGAVERDIQIMPVAAQ</sequence>
<keyword evidence="1" id="KW-1133">Transmembrane helix</keyword>
<proteinExistence type="predicted"/>
<keyword evidence="1" id="KW-0472">Membrane</keyword>
<feature type="transmembrane region" description="Helical" evidence="1">
    <location>
        <begin position="142"/>
        <end position="164"/>
    </location>
</feature>
<feature type="transmembrane region" description="Helical" evidence="1">
    <location>
        <begin position="207"/>
        <end position="230"/>
    </location>
</feature>
<feature type="transmembrane region" description="Helical" evidence="1">
    <location>
        <begin position="270"/>
        <end position="288"/>
    </location>
</feature>
<evidence type="ECO:0000313" key="3">
    <source>
        <dbReference type="Proteomes" id="UP001595681"/>
    </source>
</evidence>
<evidence type="ECO:0000313" key="2">
    <source>
        <dbReference type="EMBL" id="MFC3442169.1"/>
    </source>
</evidence>
<accession>A0ABV7NF95</accession>
<feature type="transmembrane region" description="Helical" evidence="1">
    <location>
        <begin position="170"/>
        <end position="195"/>
    </location>
</feature>
<dbReference type="RefSeq" id="WP_380796207.1">
    <property type="nucleotide sequence ID" value="NZ_JBHRVU010000004.1"/>
</dbReference>
<keyword evidence="3" id="KW-1185">Reference proteome</keyword>
<evidence type="ECO:0008006" key="4">
    <source>
        <dbReference type="Google" id="ProtNLM"/>
    </source>
</evidence>
<comment type="caution">
    <text evidence="2">The sequence shown here is derived from an EMBL/GenBank/DDBJ whole genome shotgun (WGS) entry which is preliminary data.</text>
</comment>
<reference evidence="3" key="1">
    <citation type="journal article" date="2019" name="Int. J. Syst. Evol. Microbiol.">
        <title>The Global Catalogue of Microorganisms (GCM) 10K type strain sequencing project: providing services to taxonomists for standard genome sequencing and annotation.</title>
        <authorList>
            <consortium name="The Broad Institute Genomics Platform"/>
            <consortium name="The Broad Institute Genome Sequencing Center for Infectious Disease"/>
            <person name="Wu L."/>
            <person name="Ma J."/>
        </authorList>
    </citation>
    <scope>NUCLEOTIDE SEQUENCE [LARGE SCALE GENOMIC DNA]</scope>
    <source>
        <strain evidence="3">CCM 7491</strain>
    </source>
</reference>
<dbReference type="Proteomes" id="UP001595681">
    <property type="component" value="Unassembled WGS sequence"/>
</dbReference>